<evidence type="ECO:0000256" key="1">
    <source>
        <dbReference type="SAM" id="Phobius"/>
    </source>
</evidence>
<sequence>MTALQAMLLLHGLLGGADVLLNHELLVRLPSRPGAAAEQRLHSLREAIFGLLFPSLGLFAWQGWLAWWPALLLLAEIGVSLRDTVVEGRTRRLPLPEQILHVLLFINLGVIATLLLQALPDWLALPSGVHALPADGPGSWLAAMGAISLTWSMRDALSARRLRLRASGARAA</sequence>
<name>A0A3G2E7W0_9BURK</name>
<evidence type="ECO:0000313" key="3">
    <source>
        <dbReference type="Proteomes" id="UP000279594"/>
    </source>
</evidence>
<feature type="transmembrane region" description="Helical" evidence="1">
    <location>
        <begin position="139"/>
        <end position="157"/>
    </location>
</feature>
<feature type="transmembrane region" description="Helical" evidence="1">
    <location>
        <begin position="59"/>
        <end position="79"/>
    </location>
</feature>
<accession>A0A3G2E7W0</accession>
<proteinExistence type="predicted"/>
<feature type="transmembrane region" description="Helical" evidence="1">
    <location>
        <begin position="99"/>
        <end position="119"/>
    </location>
</feature>
<keyword evidence="1" id="KW-0812">Transmembrane</keyword>
<gene>
    <name evidence="2" type="ORF">D9M09_07000</name>
</gene>
<dbReference type="AlphaFoldDB" id="A0A3G2E7W0"/>
<evidence type="ECO:0000313" key="2">
    <source>
        <dbReference type="EMBL" id="AYM75579.1"/>
    </source>
</evidence>
<keyword evidence="3" id="KW-1185">Reference proteome</keyword>
<dbReference type="EMBL" id="CP033019">
    <property type="protein sequence ID" value="AYM75579.1"/>
    <property type="molecule type" value="Genomic_DNA"/>
</dbReference>
<protein>
    <submittedName>
        <fullName evidence="2">Uncharacterized protein</fullName>
    </submittedName>
</protein>
<reference evidence="2 3" key="1">
    <citation type="submission" date="2018-10" db="EMBL/GenBank/DDBJ databases">
        <title>Effects of UV and annual dynamics of microbial communities in freshwater RAS systems.</title>
        <authorList>
            <person name="Bekkelund A.K."/>
            <person name="Hansen B.R."/>
            <person name="Stokken H."/>
            <person name="Eriksen B.F."/>
            <person name="Kashulin N.A."/>
        </authorList>
    </citation>
    <scope>NUCLEOTIDE SEQUENCE [LARGE SCALE GENOMIC DNA]</scope>
    <source>
        <strain evidence="2 3">BHSEK</strain>
    </source>
</reference>
<keyword evidence="1" id="KW-1133">Transmembrane helix</keyword>
<dbReference type="Proteomes" id="UP000279594">
    <property type="component" value="Chromosome"/>
</dbReference>
<keyword evidence="1" id="KW-0472">Membrane</keyword>
<organism evidence="2 3">
    <name type="scientific">Janthinobacterium agaricidamnosum</name>
    <dbReference type="NCBI Taxonomy" id="55508"/>
    <lineage>
        <taxon>Bacteria</taxon>
        <taxon>Pseudomonadati</taxon>
        <taxon>Pseudomonadota</taxon>
        <taxon>Betaproteobacteria</taxon>
        <taxon>Burkholderiales</taxon>
        <taxon>Oxalobacteraceae</taxon>
        <taxon>Janthinobacterium</taxon>
    </lineage>
</organism>